<dbReference type="CDD" id="cd21788">
    <property type="entry name" value="Rad21_Rec8_M_SpRad21p-like"/>
    <property type="match status" value="1"/>
</dbReference>
<dbReference type="OrthoDB" id="10071381at2759"/>
<feature type="domain" description="Rad21/Rec8-like protein C-terminal eukaryotic" evidence="5">
    <location>
        <begin position="636"/>
        <end position="674"/>
    </location>
</feature>
<dbReference type="Pfam" id="PF04825">
    <property type="entry name" value="Rad21_Rec8_N"/>
    <property type="match status" value="1"/>
</dbReference>
<dbReference type="PANTHER" id="PTHR12585">
    <property type="entry name" value="SCC1 / RAD21 FAMILY MEMBER"/>
    <property type="match status" value="1"/>
</dbReference>
<evidence type="ECO:0000256" key="2">
    <source>
        <dbReference type="ARBA" id="ARBA00009870"/>
    </source>
</evidence>
<name>A0A9N9BGH2_9GLOM</name>
<feature type="domain" description="Rad21/Rec8-like protein N-terminal" evidence="6">
    <location>
        <begin position="1"/>
        <end position="101"/>
    </location>
</feature>
<proteinExistence type="inferred from homology"/>
<feature type="compositionally biased region" description="Polar residues" evidence="4">
    <location>
        <begin position="523"/>
        <end position="533"/>
    </location>
</feature>
<dbReference type="SUPFAM" id="SSF46785">
    <property type="entry name" value="Winged helix' DNA-binding domain"/>
    <property type="match status" value="1"/>
</dbReference>
<feature type="compositionally biased region" description="Basic and acidic residues" evidence="4">
    <location>
        <begin position="192"/>
        <end position="204"/>
    </location>
</feature>
<dbReference type="Proteomes" id="UP000789759">
    <property type="component" value="Unassembled WGS sequence"/>
</dbReference>
<gene>
    <name evidence="7" type="ORF">CPELLU_LOCUS5299</name>
</gene>
<evidence type="ECO:0000256" key="1">
    <source>
        <dbReference type="ARBA" id="ARBA00004123"/>
    </source>
</evidence>
<evidence type="ECO:0000313" key="7">
    <source>
        <dbReference type="EMBL" id="CAG8563174.1"/>
    </source>
</evidence>
<dbReference type="EMBL" id="CAJVQA010003000">
    <property type="protein sequence ID" value="CAG8563174.1"/>
    <property type="molecule type" value="Genomic_DNA"/>
</dbReference>
<dbReference type="InterPro" id="IPR036390">
    <property type="entry name" value="WH_DNA-bd_sf"/>
</dbReference>
<dbReference type="GO" id="GO:0003682">
    <property type="term" value="F:chromatin binding"/>
    <property type="evidence" value="ECO:0007669"/>
    <property type="project" value="TreeGrafter"/>
</dbReference>
<dbReference type="Pfam" id="PF04824">
    <property type="entry name" value="Rad21_Rec8"/>
    <property type="match status" value="1"/>
</dbReference>
<keyword evidence="3" id="KW-0539">Nucleus</keyword>
<feature type="region of interest" description="Disordered" evidence="4">
    <location>
        <begin position="474"/>
        <end position="571"/>
    </location>
</feature>
<dbReference type="GO" id="GO:0007064">
    <property type="term" value="P:mitotic sister chromatid cohesion"/>
    <property type="evidence" value="ECO:0007669"/>
    <property type="project" value="TreeGrafter"/>
</dbReference>
<evidence type="ECO:0000256" key="4">
    <source>
        <dbReference type="SAM" id="MobiDB-lite"/>
    </source>
</evidence>
<dbReference type="InterPro" id="IPR039781">
    <property type="entry name" value="Rad21/Rec8-like"/>
</dbReference>
<dbReference type="GO" id="GO:1990414">
    <property type="term" value="P:replication-born double-strand break repair via sister chromatid exchange"/>
    <property type="evidence" value="ECO:0007669"/>
    <property type="project" value="TreeGrafter"/>
</dbReference>
<evidence type="ECO:0000256" key="3">
    <source>
        <dbReference type="ARBA" id="ARBA00023242"/>
    </source>
</evidence>
<evidence type="ECO:0000259" key="6">
    <source>
        <dbReference type="Pfam" id="PF04825"/>
    </source>
</evidence>
<keyword evidence="8" id="KW-1185">Reference proteome</keyword>
<dbReference type="AlphaFoldDB" id="A0A9N9BGH2"/>
<evidence type="ECO:0000259" key="5">
    <source>
        <dbReference type="Pfam" id="PF04824"/>
    </source>
</evidence>
<comment type="caution">
    <text evidence="7">The sequence shown here is derived from an EMBL/GenBank/DDBJ whole genome shotgun (WGS) entry which is preliminary data.</text>
</comment>
<sequence length="685" mass="76745">MFYSEAILSKKGPLAKVWLAAHWERKLSKAQFLQTNIQTSVGAILGGDQPPMALRLSGQLLLGVVRIYSRKAKYLLDDCNEALHKIKMAFRPGEVDLVEEQRIANFESITLPDNITEFDILLPDPSLNMKQWSDITPVATTSSSNISRPQDITIRDNFDVSLTSNIGDDLLGDAFDTEDGRGLDLDLDDELDPKTLGHDTRSESNDGSAEIEIARDAQPELSMTIEDVIGGSSKNAIEDDPLMIADDGPELNLMDDNLLDDNLLEDTVDMPTLDIGRPSSEGLETGPLEMDVDLDATIETTINTETDKPTITITDEFQNQEDGTVEETMRFTPLSPRSPEQEVPELFQDEIIQPVTPNRRKRKLIVDEVTELPNRHIADQIRDTSDILITPSFLQASRNLLRIGEIRQTGASYYLDLNVPHNLMPQFHHLFARKRLRMTPSPPPDDYNQEEAVQAGPSRVDNPIHEALNEHENTNTYDDLDFQNTYNSPIPDQESTKGSVIEEIEKDKGREKTHKKTDKESVVEQSLVTPVESTSEHDDAENNFDTISHENDNALDVTSPIDDGESSHSHDITIFDQDEPQDQQTTGNESGYSKNTVKAMRLLRDKCRGEVSDRPNGKSKSPAQVVVSYESVVGTAKRRDAVKLFFELLVLNTKDVIHVKQDKPYSDIEILCKDKLFDLLDEGVV</sequence>
<dbReference type="PANTHER" id="PTHR12585:SF69">
    <property type="entry name" value="FI11703P"/>
    <property type="match status" value="1"/>
</dbReference>
<dbReference type="InterPro" id="IPR006909">
    <property type="entry name" value="Rad21/Rec8_C_eu"/>
</dbReference>
<protein>
    <submittedName>
        <fullName evidence="7">7406_t:CDS:1</fullName>
    </submittedName>
</protein>
<dbReference type="Gene3D" id="1.10.10.580">
    <property type="entry name" value="Structural maintenance of chromosome 1. Chain E"/>
    <property type="match status" value="1"/>
</dbReference>
<feature type="region of interest" description="Disordered" evidence="4">
    <location>
        <begin position="184"/>
        <end position="209"/>
    </location>
</feature>
<feature type="compositionally biased region" description="Polar residues" evidence="4">
    <location>
        <begin position="474"/>
        <end position="490"/>
    </location>
</feature>
<organism evidence="7 8">
    <name type="scientific">Cetraspora pellucida</name>
    <dbReference type="NCBI Taxonomy" id="1433469"/>
    <lineage>
        <taxon>Eukaryota</taxon>
        <taxon>Fungi</taxon>
        <taxon>Fungi incertae sedis</taxon>
        <taxon>Mucoromycota</taxon>
        <taxon>Glomeromycotina</taxon>
        <taxon>Glomeromycetes</taxon>
        <taxon>Diversisporales</taxon>
        <taxon>Gigasporaceae</taxon>
        <taxon>Cetraspora</taxon>
    </lineage>
</organism>
<accession>A0A9N9BGH2</accession>
<dbReference type="GO" id="GO:0030892">
    <property type="term" value="C:mitotic cohesin complex"/>
    <property type="evidence" value="ECO:0007669"/>
    <property type="project" value="TreeGrafter"/>
</dbReference>
<comment type="similarity">
    <text evidence="2">Belongs to the rad21 family.</text>
</comment>
<dbReference type="InterPro" id="IPR006910">
    <property type="entry name" value="Rad21_Rec8_N"/>
</dbReference>
<dbReference type="GO" id="GO:0005634">
    <property type="term" value="C:nucleus"/>
    <property type="evidence" value="ECO:0007669"/>
    <property type="project" value="UniProtKB-SubCell"/>
</dbReference>
<reference evidence="7" key="1">
    <citation type="submission" date="2021-06" db="EMBL/GenBank/DDBJ databases">
        <authorList>
            <person name="Kallberg Y."/>
            <person name="Tangrot J."/>
            <person name="Rosling A."/>
        </authorList>
    </citation>
    <scope>NUCLEOTIDE SEQUENCE</scope>
    <source>
        <strain evidence="7">FL966</strain>
    </source>
</reference>
<comment type="subcellular location">
    <subcellularLocation>
        <location evidence="1">Nucleus</location>
    </subcellularLocation>
</comment>
<dbReference type="InterPro" id="IPR023093">
    <property type="entry name" value="ScpA-like_C"/>
</dbReference>
<evidence type="ECO:0000313" key="8">
    <source>
        <dbReference type="Proteomes" id="UP000789759"/>
    </source>
</evidence>